<reference evidence="8 9" key="1">
    <citation type="submission" date="2010-08" db="EMBL/GenBank/DDBJ databases">
        <authorList>
            <person name="Weinstock G."/>
            <person name="Sodergren E."/>
            <person name="Clifton S."/>
            <person name="Fulton L."/>
            <person name="Fulton B."/>
            <person name="Courtney L."/>
            <person name="Fronick C."/>
            <person name="Harrison M."/>
            <person name="Strong C."/>
            <person name="Farmer C."/>
            <person name="Delahaunty K."/>
            <person name="Markovic C."/>
            <person name="Hall O."/>
            <person name="Minx P."/>
            <person name="Tomlinson C."/>
            <person name="Mitreva M."/>
            <person name="Hou S."/>
            <person name="Chen J."/>
            <person name="Wollam A."/>
            <person name="Pepin K.H."/>
            <person name="Johnson M."/>
            <person name="Bhonagiri V."/>
            <person name="Zhang X."/>
            <person name="Suruliraj S."/>
            <person name="Warren W."/>
            <person name="Chinwalla A."/>
            <person name="Mardis E.R."/>
            <person name="Wilson R.K."/>
        </authorList>
    </citation>
    <scope>NUCLEOTIDE SEQUENCE [LARGE SCALE GENOMIC DNA]</scope>
    <source>
        <strain evidence="8 9">F0204</strain>
    </source>
</reference>
<dbReference type="InterPro" id="IPR017968">
    <property type="entry name" value="Acylphosphatase_CS"/>
</dbReference>
<evidence type="ECO:0000256" key="2">
    <source>
        <dbReference type="ARBA" id="ARBA00012150"/>
    </source>
</evidence>
<feature type="active site" evidence="5">
    <location>
        <position position="64"/>
    </location>
</feature>
<accession>E7MPF4</accession>
<comment type="catalytic activity">
    <reaction evidence="4 5">
        <text>an acyl phosphate + H2O = a carboxylate + phosphate + H(+)</text>
        <dbReference type="Rhea" id="RHEA:14965"/>
        <dbReference type="ChEBI" id="CHEBI:15377"/>
        <dbReference type="ChEBI" id="CHEBI:15378"/>
        <dbReference type="ChEBI" id="CHEBI:29067"/>
        <dbReference type="ChEBI" id="CHEBI:43474"/>
        <dbReference type="ChEBI" id="CHEBI:59918"/>
        <dbReference type="EC" id="3.6.1.7"/>
    </reaction>
</comment>
<dbReference type="InterPro" id="IPR036046">
    <property type="entry name" value="Acylphosphatase-like_dom_sf"/>
</dbReference>
<dbReference type="SUPFAM" id="SSF54975">
    <property type="entry name" value="Acylphosphatase/BLUF domain-like"/>
    <property type="match status" value="1"/>
</dbReference>
<dbReference type="GO" id="GO:0003998">
    <property type="term" value="F:acylphosphatase activity"/>
    <property type="evidence" value="ECO:0007669"/>
    <property type="project" value="UniProtKB-EC"/>
</dbReference>
<evidence type="ECO:0000313" key="8">
    <source>
        <dbReference type="EMBL" id="EFW24059.1"/>
    </source>
</evidence>
<evidence type="ECO:0000259" key="7">
    <source>
        <dbReference type="PROSITE" id="PS51160"/>
    </source>
</evidence>
<protein>
    <recommendedName>
        <fullName evidence="3 5">acylphosphatase</fullName>
        <ecNumber evidence="2 5">3.6.1.7</ecNumber>
    </recommendedName>
</protein>
<dbReference type="Pfam" id="PF00708">
    <property type="entry name" value="Acylphosphatase"/>
    <property type="match status" value="1"/>
</dbReference>
<dbReference type="HOGENOM" id="CLU_141932_2_0_9"/>
<evidence type="ECO:0000256" key="6">
    <source>
        <dbReference type="RuleBase" id="RU004168"/>
    </source>
</evidence>
<dbReference type="eggNOG" id="COG1254">
    <property type="taxonomic scope" value="Bacteria"/>
</dbReference>
<gene>
    <name evidence="8" type="ORF">HMPREF9430_01434</name>
</gene>
<sequence length="120" mass="14024">MYHVYHLHSLYGLPSRKSILYNHYKEDVMVRYHIFVEGRVQGVGFRYFVQMHAQSYGLTGSVKNLDNGLVEIYVQGESDTIDLFLATIIKGDGRFIKVNDYSCKSVPIIPDERRFTCQYY</sequence>
<evidence type="ECO:0000256" key="3">
    <source>
        <dbReference type="ARBA" id="ARBA00015991"/>
    </source>
</evidence>
<keyword evidence="9" id="KW-1185">Reference proteome</keyword>
<name>E7MPF4_9FIRM</name>
<dbReference type="STRING" id="706433.HMPREF9430_01434"/>
<dbReference type="InterPro" id="IPR001792">
    <property type="entry name" value="Acylphosphatase-like_dom"/>
</dbReference>
<feature type="domain" description="Acylphosphatase-like" evidence="7">
    <location>
        <begin position="31"/>
        <end position="119"/>
    </location>
</feature>
<organism evidence="8 9">
    <name type="scientific">Solobacterium moorei F0204</name>
    <dbReference type="NCBI Taxonomy" id="706433"/>
    <lineage>
        <taxon>Bacteria</taxon>
        <taxon>Bacillati</taxon>
        <taxon>Bacillota</taxon>
        <taxon>Erysipelotrichia</taxon>
        <taxon>Erysipelotrichales</taxon>
        <taxon>Erysipelotrichaceae</taxon>
        <taxon>Solobacterium</taxon>
    </lineage>
</organism>
<proteinExistence type="inferred from homology"/>
<comment type="similarity">
    <text evidence="1 6">Belongs to the acylphosphatase family.</text>
</comment>
<comment type="caution">
    <text evidence="8">The sequence shown here is derived from an EMBL/GenBank/DDBJ whole genome shotgun (WGS) entry which is preliminary data.</text>
</comment>
<evidence type="ECO:0000313" key="9">
    <source>
        <dbReference type="Proteomes" id="UP000004097"/>
    </source>
</evidence>
<dbReference type="PROSITE" id="PS51160">
    <property type="entry name" value="ACYLPHOSPHATASE_3"/>
    <property type="match status" value="1"/>
</dbReference>
<dbReference type="AlphaFoldDB" id="E7MPF4"/>
<dbReference type="PANTHER" id="PTHR47268">
    <property type="entry name" value="ACYLPHOSPHATASE"/>
    <property type="match status" value="1"/>
</dbReference>
<dbReference type="Proteomes" id="UP000004097">
    <property type="component" value="Unassembled WGS sequence"/>
</dbReference>
<dbReference type="InterPro" id="IPR020456">
    <property type="entry name" value="Acylphosphatase"/>
</dbReference>
<evidence type="ECO:0000256" key="5">
    <source>
        <dbReference type="PROSITE-ProRule" id="PRU00520"/>
    </source>
</evidence>
<dbReference type="PROSITE" id="PS00150">
    <property type="entry name" value="ACYLPHOSPHATASE_1"/>
    <property type="match status" value="1"/>
</dbReference>
<evidence type="ECO:0000256" key="4">
    <source>
        <dbReference type="ARBA" id="ARBA00047645"/>
    </source>
</evidence>
<dbReference type="EC" id="3.6.1.7" evidence="2 5"/>
<keyword evidence="5 8" id="KW-0378">Hydrolase</keyword>
<dbReference type="Gene3D" id="3.30.70.100">
    <property type="match status" value="1"/>
</dbReference>
<dbReference type="PANTHER" id="PTHR47268:SF4">
    <property type="entry name" value="ACYLPHOSPHATASE"/>
    <property type="match status" value="1"/>
</dbReference>
<feature type="active site" evidence="5">
    <location>
        <position position="46"/>
    </location>
</feature>
<evidence type="ECO:0000256" key="1">
    <source>
        <dbReference type="ARBA" id="ARBA00005614"/>
    </source>
</evidence>
<dbReference type="EMBL" id="AECQ01000028">
    <property type="protein sequence ID" value="EFW24059.1"/>
    <property type="molecule type" value="Genomic_DNA"/>
</dbReference>